<evidence type="ECO:0000313" key="3">
    <source>
        <dbReference type="EMBL" id="CAL4772568.1"/>
    </source>
</evidence>
<name>A0A9P1C7L3_9DINO</name>
<dbReference type="OrthoDB" id="432868at2759"/>
<comment type="caution">
    <text evidence="2">The sequence shown here is derived from an EMBL/GenBank/DDBJ whole genome shotgun (WGS) entry which is preliminary data.</text>
</comment>
<feature type="region of interest" description="Disordered" evidence="1">
    <location>
        <begin position="737"/>
        <end position="769"/>
    </location>
</feature>
<feature type="region of interest" description="Disordered" evidence="1">
    <location>
        <begin position="557"/>
        <end position="576"/>
    </location>
</feature>
<dbReference type="Proteomes" id="UP001152797">
    <property type="component" value="Unassembled WGS sequence"/>
</dbReference>
<evidence type="ECO:0000313" key="2">
    <source>
        <dbReference type="EMBL" id="CAI3985256.1"/>
    </source>
</evidence>
<accession>A0A9P1C7L3</accession>
<gene>
    <name evidence="2" type="ORF">C1SCF055_LOCUS12725</name>
</gene>
<evidence type="ECO:0000313" key="4">
    <source>
        <dbReference type="Proteomes" id="UP001152797"/>
    </source>
</evidence>
<dbReference type="EMBL" id="CAMXCT030000971">
    <property type="protein sequence ID" value="CAL4772568.1"/>
    <property type="molecule type" value="Genomic_DNA"/>
</dbReference>
<evidence type="ECO:0000256" key="1">
    <source>
        <dbReference type="SAM" id="MobiDB-lite"/>
    </source>
</evidence>
<protein>
    <submittedName>
        <fullName evidence="2">Uncharacterized protein</fullName>
    </submittedName>
</protein>
<dbReference type="EMBL" id="CAMXCT020000971">
    <property type="protein sequence ID" value="CAL1138631.1"/>
    <property type="molecule type" value="Genomic_DNA"/>
</dbReference>
<organism evidence="2">
    <name type="scientific">Cladocopium goreaui</name>
    <dbReference type="NCBI Taxonomy" id="2562237"/>
    <lineage>
        <taxon>Eukaryota</taxon>
        <taxon>Sar</taxon>
        <taxon>Alveolata</taxon>
        <taxon>Dinophyceae</taxon>
        <taxon>Suessiales</taxon>
        <taxon>Symbiodiniaceae</taxon>
        <taxon>Cladocopium</taxon>
    </lineage>
</organism>
<dbReference type="EMBL" id="CAMXCT010000971">
    <property type="protein sequence ID" value="CAI3985256.1"/>
    <property type="molecule type" value="Genomic_DNA"/>
</dbReference>
<sequence>MVYDLQVRLSTLSNRSRTRCGLIDCLRACQLLVSSRIGYPVPCIALLPVFLGSSLAFPLDFCLDLDFSSPLLSIGLLQDVLQLISSLERLTLAVRGSGLGVVGGLEDWELVEADYQGPGYGAVRNFEVESGPPDTPASLLELGKKLISSKTDGQFRIRRAFTAGFWAKISLLCEVALSGPEPIPLRDTQFLVLRAVGLDQPVRVLKIEERDQFVGGDPRALHYGFPSLAEVQAFCCGAGISVPALYKCRSSGSGSATRVRFLQFLYLPDVVDFCWLPDGMISPGLFAADEGHQTGESLIGPGDTFNASLYEDTDEGLVAIGLEGVVQVFDAADALLQQIREYDPVTDSTEPIRPFHVTSPHTFPHGDVFLSRVQEWMRTLAFGGSLFYSAQEDLSPPKVPGAPVADTKKAAAPKRVTQAAVMEKIDVLVNQMQVLMARQDQLESQSRGYTANDVSGQQAVSARALPAVSAGLEPAAALPLGMSYVQKAVSLAGPPPRHKEAKASARGLVEQEQGQSPVAGDRGGHGGSSLEAALVEQSTALTSLVAHLAAHTADGMSDLNLSSSSSQTSGTRGVLRREKMQSDLAARSGNFYLQLMQQMHRRLHPGKPVPQNLSELQSLSMLQYLERQGGFRHQRETGLVLWLMGHVVDAINAEDWAGVRELVALTVVSLEQSAIDQGDWSLAFLLSLVAEPPVQMFQDRMVSMSPHGRPFAPLCPASWAATTLAYLKDMETLTSKKSEVASKPKANANQTAAPGAGEMASPKRKTRYPKKVKAAEDAPSYFFFIQEESTCQTGHDVPLDDTGIDGLEPYRSLDVARFPDVLQYDLSGVDLSAFHLKRDPACEVAKLARLWDAKGLLFLHKTDLEKEAPHELTRIFNCLKDSVWDRQIGDRRGRNFTEGRLQSASKTLPNGPDFLELYVRPKQQRLSISVTDRRDFYHQFWSSDARAVSNSIGPALPFSLVRDLDAAKTLALGEKLKKKQPRVFRGDGLGTSLRQRFSSLDDQVLVSFKSILQGDHLGVELATQSHANLLRDFGLLSPGVRMVSDRPLPSLMDVHGLCIDDFFAISVEDRKSDPLGDRSLRALETARHAYDVYKLEGSPQKDVYGVDEGKVVGAYLNSSKKAAQLGVCTVGAPPEKRYGLSVMSLHVAQLSHTSDSLHLCLLGGWTSALVYRRALMGILQDSFKLVKADSIDVNKPVLVPLPRKVAEELTLLAVLSPLACSELNAEYMPEIFCSDASMEKGAFCSAAVEPRVAQMLWRCSRTKGAYTRLQTPAELVLQRLGIHEEVSEEADRHLVSPQRPLALQFDFVEVFAGSGRVTAAVAARGLKVCCPIDLSRSDEFNVAWTHVASWLLFMVSEERVKSFMVEPPCTTFSIMRRPALRDVDFPFGFQVDDPQTADGNTLAHRSFQMMWAGLVEEVTGILETPYTSKMKNMPSWKSIERHPSASSCRLRRLQSGKLSNPGPIGPVALDFPDRSTYRVSAYSISTSQGSVSSEPGFARPGLDFGMDFDATLGYPGEGPVDFALHFSIPFLLFLLPHKAFARVWLGCFFLGRYGSVLAMETSGFVPRNPGDISRATWRRGRPPLPAGRPVLPVTSENREKLLQQFFHWLETIGVQPLTIFHEPQRHLQQIDDLLNRYGRCLYFGGRPYNHYAETVNAVSAYRPRPAI</sequence>
<proteinExistence type="predicted"/>
<keyword evidence="4" id="KW-1185">Reference proteome</keyword>
<reference evidence="2" key="1">
    <citation type="submission" date="2022-10" db="EMBL/GenBank/DDBJ databases">
        <authorList>
            <person name="Chen Y."/>
            <person name="Dougan E. K."/>
            <person name="Chan C."/>
            <person name="Rhodes N."/>
            <person name="Thang M."/>
        </authorList>
    </citation>
    <scope>NUCLEOTIDE SEQUENCE</scope>
</reference>
<reference evidence="3 4" key="2">
    <citation type="submission" date="2024-05" db="EMBL/GenBank/DDBJ databases">
        <authorList>
            <person name="Chen Y."/>
            <person name="Shah S."/>
            <person name="Dougan E. K."/>
            <person name="Thang M."/>
            <person name="Chan C."/>
        </authorList>
    </citation>
    <scope>NUCLEOTIDE SEQUENCE [LARGE SCALE GENOMIC DNA]</scope>
</reference>
<feature type="region of interest" description="Disordered" evidence="1">
    <location>
        <begin position="492"/>
        <end position="528"/>
    </location>
</feature>